<dbReference type="CDD" id="cd06558">
    <property type="entry name" value="crotonase-like"/>
    <property type="match status" value="1"/>
</dbReference>
<dbReference type="RefSeq" id="WP_344603504.1">
    <property type="nucleotide sequence ID" value="NZ_BAAAHE010000011.1"/>
</dbReference>
<evidence type="ECO:0000313" key="2">
    <source>
        <dbReference type="Proteomes" id="UP001500957"/>
    </source>
</evidence>
<dbReference type="Pfam" id="PF00378">
    <property type="entry name" value="ECH_1"/>
    <property type="match status" value="1"/>
</dbReference>
<dbReference type="EMBL" id="BAAAHE010000011">
    <property type="protein sequence ID" value="GAA0615313.1"/>
    <property type="molecule type" value="Genomic_DNA"/>
</dbReference>
<dbReference type="Gene3D" id="3.90.226.10">
    <property type="entry name" value="2-enoyl-CoA Hydratase, Chain A, domain 1"/>
    <property type="match status" value="1"/>
</dbReference>
<dbReference type="SUPFAM" id="SSF52096">
    <property type="entry name" value="ClpP/crotonase"/>
    <property type="match status" value="1"/>
</dbReference>
<gene>
    <name evidence="1" type="ORF">GCM10009547_16560</name>
</gene>
<accession>A0ABN1GNP8</accession>
<proteinExistence type="predicted"/>
<dbReference type="InterPro" id="IPR001753">
    <property type="entry name" value="Enoyl-CoA_hydra/iso"/>
</dbReference>
<reference evidence="1 2" key="1">
    <citation type="journal article" date="2019" name="Int. J. Syst. Evol. Microbiol.">
        <title>The Global Catalogue of Microorganisms (GCM) 10K type strain sequencing project: providing services to taxonomists for standard genome sequencing and annotation.</title>
        <authorList>
            <consortium name="The Broad Institute Genomics Platform"/>
            <consortium name="The Broad Institute Genome Sequencing Center for Infectious Disease"/>
            <person name="Wu L."/>
            <person name="Ma J."/>
        </authorList>
    </citation>
    <scope>NUCLEOTIDE SEQUENCE [LARGE SCALE GENOMIC DNA]</scope>
    <source>
        <strain evidence="1 2">JCM 10671</strain>
    </source>
</reference>
<dbReference type="InterPro" id="IPR029045">
    <property type="entry name" value="ClpP/crotonase-like_dom_sf"/>
</dbReference>
<dbReference type="PANTHER" id="PTHR43459">
    <property type="entry name" value="ENOYL-COA HYDRATASE"/>
    <property type="match status" value="1"/>
</dbReference>
<keyword evidence="2" id="KW-1185">Reference proteome</keyword>
<sequence length="262" mass="27780">MYAQFEPELLVEDRGNGIRLVVLNRPDAFNASNERLHDALIEVWSPLGADPEARAVVLTGAGHAFSAGGDMHHLAACRTDVHMRRKEIENARRLVLAMVDFPLPIVAAVNGPAVGLGCSLAALSDIVLIAEGTYMADPHVSAGLTAADGGAPAWPLLMSLLRAKEYLLTGDRIPAAEAVAIGLANRTVPGADLLPEALALAGRLAAQPAHAVRTTKKALNMHLSRAMTGVLEYALAEEFASFDTDDHERIVRRFLTKSGSAG</sequence>
<name>A0ABN1GNP8_9ACTN</name>
<dbReference type="Proteomes" id="UP001500957">
    <property type="component" value="Unassembled WGS sequence"/>
</dbReference>
<dbReference type="PANTHER" id="PTHR43459:SF3">
    <property type="entry name" value="ENOYL-COA HYDRATASE ECHA15 (ENOYL HYDRASE) (UNSATURATED ACYL-COA HYDRATASE) (CROTONASE)-RELATED"/>
    <property type="match status" value="1"/>
</dbReference>
<organism evidence="1 2">
    <name type="scientific">Sporichthya brevicatena</name>
    <dbReference type="NCBI Taxonomy" id="171442"/>
    <lineage>
        <taxon>Bacteria</taxon>
        <taxon>Bacillati</taxon>
        <taxon>Actinomycetota</taxon>
        <taxon>Actinomycetes</taxon>
        <taxon>Sporichthyales</taxon>
        <taxon>Sporichthyaceae</taxon>
        <taxon>Sporichthya</taxon>
    </lineage>
</organism>
<comment type="caution">
    <text evidence="1">The sequence shown here is derived from an EMBL/GenBank/DDBJ whole genome shotgun (WGS) entry which is preliminary data.</text>
</comment>
<evidence type="ECO:0000313" key="1">
    <source>
        <dbReference type="EMBL" id="GAA0615313.1"/>
    </source>
</evidence>
<protein>
    <submittedName>
        <fullName evidence="1">Enoyl-CoA hydratase/isomerase family protein</fullName>
    </submittedName>
</protein>